<dbReference type="Pfam" id="PF01266">
    <property type="entry name" value="DAO"/>
    <property type="match status" value="1"/>
</dbReference>
<evidence type="ECO:0000256" key="1">
    <source>
        <dbReference type="ARBA" id="ARBA00001974"/>
    </source>
</evidence>
<dbReference type="Gene3D" id="3.50.50.60">
    <property type="entry name" value="FAD/NAD(P)-binding domain"/>
    <property type="match status" value="1"/>
</dbReference>
<feature type="domain" description="FAD dependent oxidoreductase" evidence="5">
    <location>
        <begin position="6"/>
        <end position="344"/>
    </location>
</feature>
<evidence type="ECO:0000256" key="4">
    <source>
        <dbReference type="ARBA" id="ARBA00023002"/>
    </source>
</evidence>
<dbReference type="Proteomes" id="UP001595765">
    <property type="component" value="Unassembled WGS sequence"/>
</dbReference>
<dbReference type="Gene3D" id="3.30.9.10">
    <property type="entry name" value="D-Amino Acid Oxidase, subunit A, domain 2"/>
    <property type="match status" value="1"/>
</dbReference>
<comment type="cofactor">
    <cofactor evidence="1">
        <name>FAD</name>
        <dbReference type="ChEBI" id="CHEBI:57692"/>
    </cofactor>
</comment>
<gene>
    <name evidence="6" type="ORF">ACFO3J_07245</name>
</gene>
<dbReference type="RefSeq" id="WP_386427287.1">
    <property type="nucleotide sequence ID" value="NZ_JBHSBB010000007.1"/>
</dbReference>
<dbReference type="SUPFAM" id="SSF51905">
    <property type="entry name" value="FAD/NAD(P)-binding domain"/>
    <property type="match status" value="1"/>
</dbReference>
<proteinExistence type="predicted"/>
<evidence type="ECO:0000313" key="6">
    <source>
        <dbReference type="EMBL" id="MFC4031269.1"/>
    </source>
</evidence>
<organism evidence="6 7">
    <name type="scientific">Streptomyces polygonati</name>
    <dbReference type="NCBI Taxonomy" id="1617087"/>
    <lineage>
        <taxon>Bacteria</taxon>
        <taxon>Bacillati</taxon>
        <taxon>Actinomycetota</taxon>
        <taxon>Actinomycetes</taxon>
        <taxon>Kitasatosporales</taxon>
        <taxon>Streptomycetaceae</taxon>
        <taxon>Streptomyces</taxon>
    </lineage>
</organism>
<keyword evidence="7" id="KW-1185">Reference proteome</keyword>
<comment type="caution">
    <text evidence="6">The sequence shown here is derived from an EMBL/GenBank/DDBJ whole genome shotgun (WGS) entry which is preliminary data.</text>
</comment>
<dbReference type="PRINTS" id="PR00368">
    <property type="entry name" value="FADPNR"/>
</dbReference>
<dbReference type="PANTHER" id="PTHR10961">
    <property type="entry name" value="PEROXISOMAL SARCOSINE OXIDASE"/>
    <property type="match status" value="1"/>
</dbReference>
<evidence type="ECO:0000313" key="7">
    <source>
        <dbReference type="Proteomes" id="UP001595765"/>
    </source>
</evidence>
<keyword evidence="4" id="KW-0560">Oxidoreductase</keyword>
<dbReference type="InterPro" id="IPR045170">
    <property type="entry name" value="MTOX"/>
</dbReference>
<sequence>MTATARVVVVGAGVTGLLAAVECALAGHRVTVFDRGPIPNPRSTSYDQHRAIRTLVVGDPAATGRLLAAHRRWLELEAVLGAAFYRRVGVVTAWPAERLPEVAAEAAAAGVTVRRVEPPRLPQLGFPAGTAGVWEEAAGVLLADRVLAAAARWLAAHPAVELRPGTAVSAVDAGTGRVALAGGGTAGADLVLVGAGPWTRDLVPHPVVLNRQTMLYLRPPEESASWWRDVPAVGGLGLDGQGWMVPPGDGTLLKISSNAVCRTVDSADADDEDQAPWAEQLAGAGVLHGIDRYTVAAVKACHYATDTRTGGAHLARVSRAVWSRAACGGNGFAAAPLVGQRIAEAAREAAV</sequence>
<keyword evidence="3" id="KW-0274">FAD</keyword>
<dbReference type="PANTHER" id="PTHR10961:SF46">
    <property type="entry name" value="PEROXISOMAL SARCOSINE OXIDASE"/>
    <property type="match status" value="1"/>
</dbReference>
<evidence type="ECO:0000259" key="5">
    <source>
        <dbReference type="Pfam" id="PF01266"/>
    </source>
</evidence>
<keyword evidence="2" id="KW-0285">Flavoprotein</keyword>
<protein>
    <submittedName>
        <fullName evidence="6">FAD-dependent oxidoreductase</fullName>
    </submittedName>
</protein>
<reference evidence="7" key="1">
    <citation type="journal article" date="2019" name="Int. J. Syst. Evol. Microbiol.">
        <title>The Global Catalogue of Microorganisms (GCM) 10K type strain sequencing project: providing services to taxonomists for standard genome sequencing and annotation.</title>
        <authorList>
            <consortium name="The Broad Institute Genomics Platform"/>
            <consortium name="The Broad Institute Genome Sequencing Center for Infectious Disease"/>
            <person name="Wu L."/>
            <person name="Ma J."/>
        </authorList>
    </citation>
    <scope>NUCLEOTIDE SEQUENCE [LARGE SCALE GENOMIC DNA]</scope>
    <source>
        <strain evidence="7">CGMCC 4.7237</strain>
    </source>
</reference>
<evidence type="ECO:0000256" key="3">
    <source>
        <dbReference type="ARBA" id="ARBA00022827"/>
    </source>
</evidence>
<name>A0ABV8HKD0_9ACTN</name>
<accession>A0ABV8HKD0</accession>
<dbReference type="InterPro" id="IPR036188">
    <property type="entry name" value="FAD/NAD-bd_sf"/>
</dbReference>
<dbReference type="EMBL" id="JBHSBB010000007">
    <property type="protein sequence ID" value="MFC4031269.1"/>
    <property type="molecule type" value="Genomic_DNA"/>
</dbReference>
<dbReference type="InterPro" id="IPR006076">
    <property type="entry name" value="FAD-dep_OxRdtase"/>
</dbReference>
<evidence type="ECO:0000256" key="2">
    <source>
        <dbReference type="ARBA" id="ARBA00022630"/>
    </source>
</evidence>